<dbReference type="PANTHER" id="PTHR43775:SF37">
    <property type="entry name" value="SI:DKEY-61P9.11"/>
    <property type="match status" value="1"/>
</dbReference>
<feature type="non-terminal residue" evidence="4">
    <location>
        <position position="135"/>
    </location>
</feature>
<gene>
    <name evidence="4" type="ORF">G3I71_49165</name>
</gene>
<reference evidence="4" key="1">
    <citation type="submission" date="2020-01" db="EMBL/GenBank/DDBJ databases">
        <title>Insect and environment-associated Actinomycetes.</title>
        <authorList>
            <person name="Currrie C."/>
            <person name="Chevrette M."/>
            <person name="Carlson C."/>
            <person name="Stubbendieck R."/>
            <person name="Wendt-Pienkowski E."/>
        </authorList>
    </citation>
    <scope>NUCLEOTIDE SEQUENCE</scope>
    <source>
        <strain evidence="4">SID12501</strain>
    </source>
</reference>
<dbReference type="InterPro" id="IPR013968">
    <property type="entry name" value="PKS_KR"/>
</dbReference>
<dbReference type="Pfam" id="PF08659">
    <property type="entry name" value="KR"/>
    <property type="match status" value="1"/>
</dbReference>
<dbReference type="GO" id="GO:0006633">
    <property type="term" value="P:fatty acid biosynthetic process"/>
    <property type="evidence" value="ECO:0007669"/>
    <property type="project" value="TreeGrafter"/>
</dbReference>
<dbReference type="SUPFAM" id="SSF51735">
    <property type="entry name" value="NAD(P)-binding Rossmann-fold domains"/>
    <property type="match status" value="2"/>
</dbReference>
<accession>A0A6B3C9R3</accession>
<proteinExistence type="predicted"/>
<dbReference type="InterPro" id="IPR036291">
    <property type="entry name" value="NAD(P)-bd_dom_sf"/>
</dbReference>
<comment type="caution">
    <text evidence="4">The sequence shown here is derived from an EMBL/GenBank/DDBJ whole genome shotgun (WGS) entry which is preliminary data.</text>
</comment>
<name>A0A6B3C9R3_9ACTN</name>
<dbReference type="Gene3D" id="3.40.50.11460">
    <property type="match status" value="1"/>
</dbReference>
<evidence type="ECO:0000313" key="4">
    <source>
        <dbReference type="EMBL" id="NEC93527.1"/>
    </source>
</evidence>
<dbReference type="Gene3D" id="3.40.50.720">
    <property type="entry name" value="NAD(P)-binding Rossmann-like Domain"/>
    <property type="match status" value="1"/>
</dbReference>
<keyword evidence="1" id="KW-0596">Phosphopantetheine</keyword>
<evidence type="ECO:0000259" key="3">
    <source>
        <dbReference type="Pfam" id="PF08659"/>
    </source>
</evidence>
<evidence type="ECO:0000256" key="1">
    <source>
        <dbReference type="ARBA" id="ARBA00022450"/>
    </source>
</evidence>
<dbReference type="PANTHER" id="PTHR43775">
    <property type="entry name" value="FATTY ACID SYNTHASE"/>
    <property type="match status" value="1"/>
</dbReference>
<dbReference type="AlphaFoldDB" id="A0A6B3C9R3"/>
<sequence>TGPADPPRHPEQAQLWGLGRVVGAEYPQRWGGLVDLPDTLDERALDLLTALLAAPDGEDEVAVRATGTLARRLVRADTNTTAPASEYVLARPHGTVLITGGTCTLGAHVARWLARSGAGHLLLTSRSALADQGAA</sequence>
<feature type="non-terminal residue" evidence="4">
    <location>
        <position position="1"/>
    </location>
</feature>
<dbReference type="InterPro" id="IPR050091">
    <property type="entry name" value="PKS_NRPS_Biosynth_Enz"/>
</dbReference>
<feature type="domain" description="Ketoreductase (KR)" evidence="3">
    <location>
        <begin position="94"/>
        <end position="131"/>
    </location>
</feature>
<dbReference type="EMBL" id="JAAGLU010000924">
    <property type="protein sequence ID" value="NEC93527.1"/>
    <property type="molecule type" value="Genomic_DNA"/>
</dbReference>
<protein>
    <submittedName>
        <fullName evidence="4">KR domain-containing protein</fullName>
    </submittedName>
</protein>
<dbReference type="RefSeq" id="WP_164325489.1">
    <property type="nucleotide sequence ID" value="NZ_JAAGLU010000924.1"/>
</dbReference>
<keyword evidence="2" id="KW-0597">Phosphoprotein</keyword>
<organism evidence="4">
    <name type="scientific">Streptomyces sp. SID12501</name>
    <dbReference type="NCBI Taxonomy" id="2706042"/>
    <lineage>
        <taxon>Bacteria</taxon>
        <taxon>Bacillati</taxon>
        <taxon>Actinomycetota</taxon>
        <taxon>Actinomycetes</taxon>
        <taxon>Kitasatosporales</taxon>
        <taxon>Streptomycetaceae</taxon>
        <taxon>Streptomyces</taxon>
    </lineage>
</organism>
<dbReference type="GO" id="GO:0004312">
    <property type="term" value="F:fatty acid synthase activity"/>
    <property type="evidence" value="ECO:0007669"/>
    <property type="project" value="TreeGrafter"/>
</dbReference>
<evidence type="ECO:0000256" key="2">
    <source>
        <dbReference type="ARBA" id="ARBA00022553"/>
    </source>
</evidence>